<organism evidence="1 2">
    <name type="scientific">Acinetobacter colistiniresistens</name>
    <dbReference type="NCBI Taxonomy" id="280145"/>
    <lineage>
        <taxon>Bacteria</taxon>
        <taxon>Pseudomonadati</taxon>
        <taxon>Pseudomonadota</taxon>
        <taxon>Gammaproteobacteria</taxon>
        <taxon>Moraxellales</taxon>
        <taxon>Moraxellaceae</taxon>
        <taxon>Acinetobacter</taxon>
    </lineage>
</organism>
<sequence length="180" mass="21085">MGAAVIAAYLFNDWRIVQHAQSKSDISKQLLTSLIKLKSDADKSHSYTQFYVKAYKQKNDQQIKQEYKNKNIQEAQESKNEKDLYDTNLEINLINFFESLDLYEAIFNETLLKESDRELNFRAYFFSINGLFSQLINGDEKNIEIISKVVNSLKLDFEKKFYTPIINSLKKNITLRNDSN</sequence>
<gene>
    <name evidence="1" type="ORF">F889_01516</name>
</gene>
<dbReference type="Proteomes" id="UP000013009">
    <property type="component" value="Unassembled WGS sequence"/>
</dbReference>
<dbReference type="EMBL" id="APRZ01000014">
    <property type="protein sequence ID" value="ENX34876.1"/>
    <property type="molecule type" value="Genomic_DNA"/>
</dbReference>
<proteinExistence type="predicted"/>
<dbReference type="PATRIC" id="fig|1217695.3.peg.1474"/>
<comment type="caution">
    <text evidence="1">The sequence shown here is derived from an EMBL/GenBank/DDBJ whole genome shotgun (WGS) entry which is preliminary data.</text>
</comment>
<evidence type="ECO:0000313" key="1">
    <source>
        <dbReference type="EMBL" id="ENX34876.1"/>
    </source>
</evidence>
<evidence type="ECO:0000313" key="2">
    <source>
        <dbReference type="Proteomes" id="UP000013009"/>
    </source>
</evidence>
<keyword evidence="2" id="KW-1185">Reference proteome</keyword>
<protein>
    <submittedName>
        <fullName evidence="1">Uncharacterized protein</fullName>
    </submittedName>
</protein>
<name>N9QXR5_9GAMM</name>
<dbReference type="HOGENOM" id="CLU_1493119_0_0_6"/>
<reference evidence="1 2" key="1">
    <citation type="submission" date="2013-02" db="EMBL/GenBank/DDBJ databases">
        <title>The Genome Sequence of Acinetobacter sp. NIPH 1859.</title>
        <authorList>
            <consortium name="The Broad Institute Genome Sequencing Platform"/>
            <consortium name="The Broad Institute Genome Sequencing Center for Infectious Disease"/>
            <person name="Cerqueira G."/>
            <person name="Feldgarden M."/>
            <person name="Courvalin P."/>
            <person name="Perichon B."/>
            <person name="Grillot-Courvalin C."/>
            <person name="Clermont D."/>
            <person name="Rocha E."/>
            <person name="Yoon E.-J."/>
            <person name="Nemec A."/>
            <person name="Walker B."/>
            <person name="Young S.K."/>
            <person name="Zeng Q."/>
            <person name="Gargeya S."/>
            <person name="Fitzgerald M."/>
            <person name="Haas B."/>
            <person name="Abouelleil A."/>
            <person name="Alvarado L."/>
            <person name="Arachchi H.M."/>
            <person name="Berlin A.M."/>
            <person name="Chapman S.B."/>
            <person name="Dewar J."/>
            <person name="Goldberg J."/>
            <person name="Griggs A."/>
            <person name="Gujja S."/>
            <person name="Hansen M."/>
            <person name="Howarth C."/>
            <person name="Imamovic A."/>
            <person name="Larimer J."/>
            <person name="McCowan C."/>
            <person name="Murphy C."/>
            <person name="Neiman D."/>
            <person name="Pearson M."/>
            <person name="Priest M."/>
            <person name="Roberts A."/>
            <person name="Saif S."/>
            <person name="Shea T."/>
            <person name="Sisk P."/>
            <person name="Sykes S."/>
            <person name="Wortman J."/>
            <person name="Nusbaum C."/>
            <person name="Birren B."/>
        </authorList>
    </citation>
    <scope>NUCLEOTIDE SEQUENCE [LARGE SCALE GENOMIC DNA]</scope>
    <source>
        <strain evidence="1 2">NIPH 1859</strain>
    </source>
</reference>
<accession>N9QXR5</accession>
<dbReference type="AlphaFoldDB" id="N9QXR5"/>